<keyword evidence="12" id="KW-1185">Reference proteome</keyword>
<reference evidence="11 12" key="1">
    <citation type="journal article" date="2014" name="Genome Announc.">
        <title>Draft Genome Sequence of Cytophaga fermentans JCM 21142T, a Facultative Anaerobe Isolated from Marine Mud.</title>
        <authorList>
            <person name="Starns D."/>
            <person name="Oshima K."/>
            <person name="Suda W."/>
            <person name="Iino T."/>
            <person name="Yuki M."/>
            <person name="Inoue J."/>
            <person name="Kitamura K."/>
            <person name="Iida T."/>
            <person name="Darby A."/>
            <person name="Hattori M."/>
            <person name="Ohkuma M."/>
        </authorList>
    </citation>
    <scope>NUCLEOTIDE SEQUENCE [LARGE SCALE GENOMIC DNA]</scope>
    <source>
        <strain evidence="11 12">JCM 21142</strain>
    </source>
</reference>
<evidence type="ECO:0000256" key="2">
    <source>
        <dbReference type="ARBA" id="ARBA00008290"/>
    </source>
</evidence>
<evidence type="ECO:0000256" key="9">
    <source>
        <dbReference type="RuleBase" id="RU004386"/>
    </source>
</evidence>
<dbReference type="PANTHER" id="PTHR28570:SF3">
    <property type="entry name" value="ASPARTYL AMINOPEPTIDASE"/>
    <property type="match status" value="1"/>
</dbReference>
<dbReference type="Gene3D" id="3.40.630.10">
    <property type="entry name" value="Zn peptidases"/>
    <property type="match status" value="1"/>
</dbReference>
<dbReference type="PANTHER" id="PTHR28570">
    <property type="entry name" value="ASPARTYL AMINOPEPTIDASE"/>
    <property type="match status" value="1"/>
</dbReference>
<evidence type="ECO:0000256" key="10">
    <source>
        <dbReference type="RuleBase" id="RU004387"/>
    </source>
</evidence>
<dbReference type="Pfam" id="PF02127">
    <property type="entry name" value="Peptidase_M18"/>
    <property type="match status" value="1"/>
</dbReference>
<dbReference type="InterPro" id="IPR001948">
    <property type="entry name" value="Peptidase_M18"/>
</dbReference>
<comment type="similarity">
    <text evidence="2 9">Belongs to the peptidase M18 family.</text>
</comment>
<dbReference type="PRINTS" id="PR00932">
    <property type="entry name" value="AMINO1PTASE"/>
</dbReference>
<evidence type="ECO:0000313" key="11">
    <source>
        <dbReference type="EMBL" id="GAF05226.1"/>
    </source>
</evidence>
<keyword evidence="6 9" id="KW-0378">Hydrolase</keyword>
<gene>
    <name evidence="11" type="ORF">JCM21142_93953</name>
</gene>
<dbReference type="EC" id="3.4.11.-" evidence="10"/>
<keyword evidence="8 9" id="KW-0482">Metalloprotease</keyword>
<dbReference type="EMBL" id="BAMD01000074">
    <property type="protein sequence ID" value="GAF05226.1"/>
    <property type="molecule type" value="Genomic_DNA"/>
</dbReference>
<comment type="cofactor">
    <cofactor evidence="1 10">
        <name>Zn(2+)</name>
        <dbReference type="ChEBI" id="CHEBI:29105"/>
    </cofactor>
</comment>
<dbReference type="GO" id="GO:0008237">
    <property type="term" value="F:metallopeptidase activity"/>
    <property type="evidence" value="ECO:0007669"/>
    <property type="project" value="UniProtKB-KW"/>
</dbReference>
<proteinExistence type="inferred from homology"/>
<name>W7YL27_9BACT</name>
<evidence type="ECO:0000256" key="6">
    <source>
        <dbReference type="ARBA" id="ARBA00022801"/>
    </source>
</evidence>
<dbReference type="Proteomes" id="UP000019402">
    <property type="component" value="Unassembled WGS sequence"/>
</dbReference>
<dbReference type="NCBIfam" id="NF002759">
    <property type="entry name" value="PRK02813.1"/>
    <property type="match status" value="1"/>
</dbReference>
<protein>
    <recommendedName>
        <fullName evidence="10">M18 family aminopeptidase</fullName>
        <ecNumber evidence="10">3.4.11.-</ecNumber>
    </recommendedName>
</protein>
<dbReference type="SUPFAM" id="SSF53187">
    <property type="entry name" value="Zn-dependent exopeptidases"/>
    <property type="match status" value="1"/>
</dbReference>
<dbReference type="CDD" id="cd05658">
    <property type="entry name" value="M18_DAP"/>
    <property type="match status" value="1"/>
</dbReference>
<dbReference type="InterPro" id="IPR023358">
    <property type="entry name" value="Peptidase_M18_dom2"/>
</dbReference>
<evidence type="ECO:0000256" key="5">
    <source>
        <dbReference type="ARBA" id="ARBA00022723"/>
    </source>
</evidence>
<evidence type="ECO:0000256" key="4">
    <source>
        <dbReference type="ARBA" id="ARBA00022670"/>
    </source>
</evidence>
<comment type="caution">
    <text evidence="11">The sequence shown here is derived from an EMBL/GenBank/DDBJ whole genome shotgun (WGS) entry which is preliminary data.</text>
</comment>
<evidence type="ECO:0000256" key="3">
    <source>
        <dbReference type="ARBA" id="ARBA00022438"/>
    </source>
</evidence>
<keyword evidence="5 9" id="KW-0479">Metal-binding</keyword>
<dbReference type="GO" id="GO:0005737">
    <property type="term" value="C:cytoplasm"/>
    <property type="evidence" value="ECO:0007669"/>
    <property type="project" value="UniProtKB-ARBA"/>
</dbReference>
<sequence>MIKKQYDISVHNKTHTLMLVQISIEFINCDKKNKNMSNEITLAQELIDFIYQSPSPYHAVSNIKKELLENGYQELLMTDSWKLKKEKKYFTTKNDSAIFAFSIGKKELPDTGIKMICAHSDSPGFKIKPQPEILVEKKLLKLNTEVYGGPILMTWLDRPLSISGRVSLKGDHPLFPQSAFVHFNKPLLIIPNLAIHLNREINEKGIILNRQKDMLPLMGIVNDTFEKDNYLLGLLAQELDVNQDDIIDFDLSLYEFEKGCLVGMNNEMISSPKLDDLAMAHAGLKALLDANNTETTQMLCIFDNEEVGSVTKQGAGSPVLNNILHRINTALGYEQDDFYRTIYHSFMISADMAHSIHPNLVEKHDPVLHPVINGGPVIKIHANQKYTTDGDSGAVFETICKKAGVPYQKFANRSDMAGGSTLGNVSTGQLDIRTVDMGNPMLAMHSVRELGGVLDQTYAVKAFSTFYKLT</sequence>
<dbReference type="AlphaFoldDB" id="W7YL27"/>
<keyword evidence="7 9" id="KW-0862">Zinc</keyword>
<organism evidence="11 12">
    <name type="scientific">Saccharicrinis fermentans DSM 9555 = JCM 21142</name>
    <dbReference type="NCBI Taxonomy" id="869213"/>
    <lineage>
        <taxon>Bacteria</taxon>
        <taxon>Pseudomonadati</taxon>
        <taxon>Bacteroidota</taxon>
        <taxon>Bacteroidia</taxon>
        <taxon>Marinilabiliales</taxon>
        <taxon>Marinilabiliaceae</taxon>
        <taxon>Saccharicrinis</taxon>
    </lineage>
</organism>
<accession>W7YL27</accession>
<dbReference type="SUPFAM" id="SSF101821">
    <property type="entry name" value="Aminopeptidase/glucanase lid domain"/>
    <property type="match status" value="1"/>
</dbReference>
<evidence type="ECO:0000256" key="1">
    <source>
        <dbReference type="ARBA" id="ARBA00001947"/>
    </source>
</evidence>
<dbReference type="GO" id="GO:0008270">
    <property type="term" value="F:zinc ion binding"/>
    <property type="evidence" value="ECO:0007669"/>
    <property type="project" value="InterPro"/>
</dbReference>
<dbReference type="GO" id="GO:0004177">
    <property type="term" value="F:aminopeptidase activity"/>
    <property type="evidence" value="ECO:0007669"/>
    <property type="project" value="UniProtKB-KW"/>
</dbReference>
<evidence type="ECO:0000256" key="8">
    <source>
        <dbReference type="ARBA" id="ARBA00023049"/>
    </source>
</evidence>
<keyword evidence="3 9" id="KW-0031">Aminopeptidase</keyword>
<evidence type="ECO:0000256" key="7">
    <source>
        <dbReference type="ARBA" id="ARBA00022833"/>
    </source>
</evidence>
<evidence type="ECO:0000313" key="12">
    <source>
        <dbReference type="Proteomes" id="UP000019402"/>
    </source>
</evidence>
<dbReference type="eggNOG" id="COG1362">
    <property type="taxonomic scope" value="Bacteria"/>
</dbReference>
<keyword evidence="4 9" id="KW-0645">Protease</keyword>
<dbReference type="Gene3D" id="2.30.250.10">
    <property type="entry name" value="Aminopeptidase i, Domain 2"/>
    <property type="match status" value="1"/>
</dbReference>
<dbReference type="GO" id="GO:0006508">
    <property type="term" value="P:proteolysis"/>
    <property type="evidence" value="ECO:0007669"/>
    <property type="project" value="UniProtKB-KW"/>
</dbReference>